<accession>A0A9P5MQ76</accession>
<dbReference type="GO" id="GO:0020037">
    <property type="term" value="F:heme binding"/>
    <property type="evidence" value="ECO:0007669"/>
    <property type="project" value="InterPro"/>
</dbReference>
<evidence type="ECO:0000256" key="7">
    <source>
        <dbReference type="RuleBase" id="RU000461"/>
    </source>
</evidence>
<dbReference type="InterPro" id="IPR036396">
    <property type="entry name" value="Cyt_P450_sf"/>
</dbReference>
<reference evidence="9" key="1">
    <citation type="submission" date="2019-10" db="EMBL/GenBank/DDBJ databases">
        <authorList>
            <consortium name="DOE Joint Genome Institute"/>
            <person name="Kuo A."/>
            <person name="Miyauchi S."/>
            <person name="Kiss E."/>
            <person name="Drula E."/>
            <person name="Kohler A."/>
            <person name="Sanchez-Garcia M."/>
            <person name="Andreopoulos B."/>
            <person name="Barry K.W."/>
            <person name="Bonito G."/>
            <person name="Buee M."/>
            <person name="Carver A."/>
            <person name="Chen C."/>
            <person name="Cichocki N."/>
            <person name="Clum A."/>
            <person name="Culley D."/>
            <person name="Crous P.W."/>
            <person name="Fauchery L."/>
            <person name="Girlanda M."/>
            <person name="Hayes R."/>
            <person name="Keri Z."/>
            <person name="LaButti K."/>
            <person name="Lipzen A."/>
            <person name="Lombard V."/>
            <person name="Magnuson J."/>
            <person name="Maillard F."/>
            <person name="Morin E."/>
            <person name="Murat C."/>
            <person name="Nolan M."/>
            <person name="Ohm R."/>
            <person name="Pangilinan J."/>
            <person name="Pereira M."/>
            <person name="Perotto S."/>
            <person name="Peter M."/>
            <person name="Riley R."/>
            <person name="Sitrit Y."/>
            <person name="Stielow B."/>
            <person name="Szollosi G."/>
            <person name="Zifcakova L."/>
            <person name="Stursova M."/>
            <person name="Spatafora J.W."/>
            <person name="Tedersoo L."/>
            <person name="Vaario L.-M."/>
            <person name="Yamada A."/>
            <person name="Yan M."/>
            <person name="Wang P."/>
            <person name="Xu J."/>
            <person name="Bruns T."/>
            <person name="Baldrian P."/>
            <person name="Vilgalys R."/>
            <person name="Henrissat B."/>
            <person name="Grigoriev I.V."/>
            <person name="Hibbett D."/>
            <person name="Nagy L.G."/>
            <person name="Martin F.M."/>
        </authorList>
    </citation>
    <scope>NUCLEOTIDE SEQUENCE</scope>
    <source>
        <strain evidence="9">Prilba</strain>
    </source>
</reference>
<dbReference type="AlphaFoldDB" id="A0A9P5MQ76"/>
<evidence type="ECO:0000256" key="3">
    <source>
        <dbReference type="ARBA" id="ARBA00022723"/>
    </source>
</evidence>
<dbReference type="InterPro" id="IPR001128">
    <property type="entry name" value="Cyt_P450"/>
</dbReference>
<name>A0A9P5MQ76_9AGAM</name>
<dbReference type="PANTHER" id="PTHR46206">
    <property type="entry name" value="CYTOCHROME P450"/>
    <property type="match status" value="1"/>
</dbReference>
<dbReference type="SUPFAM" id="SSF48264">
    <property type="entry name" value="Cytochrome P450"/>
    <property type="match status" value="1"/>
</dbReference>
<dbReference type="OrthoDB" id="1844152at2759"/>
<dbReference type="Pfam" id="PF00067">
    <property type="entry name" value="p450"/>
    <property type="match status" value="1"/>
</dbReference>
<evidence type="ECO:0000313" key="10">
    <source>
        <dbReference type="Proteomes" id="UP000759537"/>
    </source>
</evidence>
<comment type="cofactor">
    <cofactor evidence="1 6">
        <name>heme</name>
        <dbReference type="ChEBI" id="CHEBI:30413"/>
    </cofactor>
</comment>
<comment type="similarity">
    <text evidence="2 7">Belongs to the cytochrome P450 family.</text>
</comment>
<dbReference type="GO" id="GO:0016705">
    <property type="term" value="F:oxidoreductase activity, acting on paired donors, with incorporation or reduction of molecular oxygen"/>
    <property type="evidence" value="ECO:0007669"/>
    <property type="project" value="InterPro"/>
</dbReference>
<dbReference type="PRINTS" id="PR00465">
    <property type="entry name" value="EP450IV"/>
</dbReference>
<feature type="transmembrane region" description="Helical" evidence="8">
    <location>
        <begin position="6"/>
        <end position="27"/>
    </location>
</feature>
<dbReference type="EMBL" id="WHVB01000035">
    <property type="protein sequence ID" value="KAF8467576.1"/>
    <property type="molecule type" value="Genomic_DNA"/>
</dbReference>
<keyword evidence="8" id="KW-1133">Transmembrane helix</keyword>
<evidence type="ECO:0000256" key="4">
    <source>
        <dbReference type="ARBA" id="ARBA00023002"/>
    </source>
</evidence>
<keyword evidence="4 7" id="KW-0560">Oxidoreductase</keyword>
<dbReference type="Gene3D" id="1.10.630.10">
    <property type="entry name" value="Cytochrome P450"/>
    <property type="match status" value="1"/>
</dbReference>
<organism evidence="9 10">
    <name type="scientific">Russula ochroleuca</name>
    <dbReference type="NCBI Taxonomy" id="152965"/>
    <lineage>
        <taxon>Eukaryota</taxon>
        <taxon>Fungi</taxon>
        <taxon>Dikarya</taxon>
        <taxon>Basidiomycota</taxon>
        <taxon>Agaricomycotina</taxon>
        <taxon>Agaricomycetes</taxon>
        <taxon>Russulales</taxon>
        <taxon>Russulaceae</taxon>
        <taxon>Russula</taxon>
    </lineage>
</organism>
<evidence type="ECO:0000313" key="9">
    <source>
        <dbReference type="EMBL" id="KAF8467576.1"/>
    </source>
</evidence>
<keyword evidence="3 6" id="KW-0479">Metal-binding</keyword>
<protein>
    <submittedName>
        <fullName evidence="9">Cytochrome P450</fullName>
    </submittedName>
</protein>
<evidence type="ECO:0000256" key="1">
    <source>
        <dbReference type="ARBA" id="ARBA00001971"/>
    </source>
</evidence>
<gene>
    <name evidence="9" type="ORF">DFH94DRAFT_675865</name>
</gene>
<dbReference type="InterPro" id="IPR017972">
    <property type="entry name" value="Cyt_P450_CS"/>
</dbReference>
<keyword evidence="8" id="KW-0472">Membrane</keyword>
<proteinExistence type="inferred from homology"/>
<dbReference type="PROSITE" id="PS00086">
    <property type="entry name" value="CYTOCHROME_P450"/>
    <property type="match status" value="1"/>
</dbReference>
<evidence type="ECO:0000256" key="2">
    <source>
        <dbReference type="ARBA" id="ARBA00010617"/>
    </source>
</evidence>
<dbReference type="InterPro" id="IPR002403">
    <property type="entry name" value="Cyt_P450_E_grp-IV"/>
</dbReference>
<dbReference type="Proteomes" id="UP000759537">
    <property type="component" value="Unassembled WGS sequence"/>
</dbReference>
<dbReference type="CDD" id="cd11041">
    <property type="entry name" value="CYP503A1-like"/>
    <property type="match status" value="1"/>
</dbReference>
<keyword evidence="8" id="KW-0812">Transmembrane</keyword>
<keyword evidence="6 7" id="KW-0349">Heme</keyword>
<evidence type="ECO:0000256" key="5">
    <source>
        <dbReference type="ARBA" id="ARBA00023004"/>
    </source>
</evidence>
<reference evidence="9" key="2">
    <citation type="journal article" date="2020" name="Nat. Commun.">
        <title>Large-scale genome sequencing of mycorrhizal fungi provides insights into the early evolution of symbiotic traits.</title>
        <authorList>
            <person name="Miyauchi S."/>
            <person name="Kiss E."/>
            <person name="Kuo A."/>
            <person name="Drula E."/>
            <person name="Kohler A."/>
            <person name="Sanchez-Garcia M."/>
            <person name="Morin E."/>
            <person name="Andreopoulos B."/>
            <person name="Barry K.W."/>
            <person name="Bonito G."/>
            <person name="Buee M."/>
            <person name="Carver A."/>
            <person name="Chen C."/>
            <person name="Cichocki N."/>
            <person name="Clum A."/>
            <person name="Culley D."/>
            <person name="Crous P.W."/>
            <person name="Fauchery L."/>
            <person name="Girlanda M."/>
            <person name="Hayes R.D."/>
            <person name="Keri Z."/>
            <person name="LaButti K."/>
            <person name="Lipzen A."/>
            <person name="Lombard V."/>
            <person name="Magnuson J."/>
            <person name="Maillard F."/>
            <person name="Murat C."/>
            <person name="Nolan M."/>
            <person name="Ohm R.A."/>
            <person name="Pangilinan J."/>
            <person name="Pereira M.F."/>
            <person name="Perotto S."/>
            <person name="Peter M."/>
            <person name="Pfister S."/>
            <person name="Riley R."/>
            <person name="Sitrit Y."/>
            <person name="Stielow J.B."/>
            <person name="Szollosi G."/>
            <person name="Zifcakova L."/>
            <person name="Stursova M."/>
            <person name="Spatafora J.W."/>
            <person name="Tedersoo L."/>
            <person name="Vaario L.M."/>
            <person name="Yamada A."/>
            <person name="Yan M."/>
            <person name="Wang P."/>
            <person name="Xu J."/>
            <person name="Bruns T."/>
            <person name="Baldrian P."/>
            <person name="Vilgalys R."/>
            <person name="Dunand C."/>
            <person name="Henrissat B."/>
            <person name="Grigoriev I.V."/>
            <person name="Hibbett D."/>
            <person name="Nagy L.G."/>
            <person name="Martin F.M."/>
        </authorList>
    </citation>
    <scope>NUCLEOTIDE SEQUENCE</scope>
    <source>
        <strain evidence="9">Prilba</strain>
    </source>
</reference>
<evidence type="ECO:0000256" key="6">
    <source>
        <dbReference type="PIRSR" id="PIRSR602403-1"/>
    </source>
</evidence>
<dbReference type="GO" id="GO:0004497">
    <property type="term" value="F:monooxygenase activity"/>
    <property type="evidence" value="ECO:0007669"/>
    <property type="project" value="UniProtKB-KW"/>
</dbReference>
<keyword evidence="10" id="KW-1185">Reference proteome</keyword>
<keyword evidence="5 6" id="KW-0408">Iron</keyword>
<comment type="caution">
    <text evidence="9">The sequence shown here is derived from an EMBL/GenBank/DDBJ whole genome shotgun (WGS) entry which is preliminary data.</text>
</comment>
<evidence type="ECO:0000256" key="8">
    <source>
        <dbReference type="SAM" id="Phobius"/>
    </source>
</evidence>
<feature type="binding site" description="axial binding residue" evidence="6">
    <location>
        <position position="455"/>
    </location>
    <ligand>
        <name>heme</name>
        <dbReference type="ChEBI" id="CHEBI:30413"/>
    </ligand>
    <ligandPart>
        <name>Fe</name>
        <dbReference type="ChEBI" id="CHEBI:18248"/>
    </ligandPart>
</feature>
<keyword evidence="7" id="KW-0503">Monooxygenase</keyword>
<dbReference type="GO" id="GO:0005506">
    <property type="term" value="F:iron ion binding"/>
    <property type="evidence" value="ECO:0007669"/>
    <property type="project" value="InterPro"/>
</dbReference>
<sequence length="516" mass="58966">MPTDEFTMRVSFLIGFFVLFLFVGRYFRRDPMLDAIPTVGVSDPILSYFSALQFIFDGVRMLKDRYQKTRPGLLKIANFRRWMVLATGTELIEDVRKAPDDVLSMTEQSIEFLQPEYTLDLLNMDDSFQTDVIRSKLTRNIAVTFKEVREELIMAMDDFIPTCDGEIAEWVKVVIQETIERVICRATNCIFVDVRDCRDYDYQTLNSTFAVNVVKFGMIISLFPKPLKPIVSRMISNLPSQIQQEIGFIRPMVEERFAKMEEYGEDWDDKPNDMLMWLMSEAKGVERSFEGVARRLLLVNFAAISATSLASDDTFTQMLYRLLANPKYVEPLRQEVDAVIIEEGWTKAGIDKMHKIDSFLRETQRLDGLTLLIVSRIALRPFTFFNGVTVPAGTLVSIPANAIHTDERIHPNADEFDGFRFAKLRESEGNNMTSRHQAVSTSSELLAFGLGKHTCPGRFFAANEVKALFAHIVTTYDIKFEEGKGVPREHCIAGMRFPGKANFDVQDTAEVNSLWI</sequence>